<organism evidence="1 2">
    <name type="scientific">Blautia ammoniilytica</name>
    <dbReference type="NCBI Taxonomy" id="2981782"/>
    <lineage>
        <taxon>Bacteria</taxon>
        <taxon>Bacillati</taxon>
        <taxon>Bacillota</taxon>
        <taxon>Clostridia</taxon>
        <taxon>Lachnospirales</taxon>
        <taxon>Lachnospiraceae</taxon>
        <taxon>Blautia</taxon>
    </lineage>
</organism>
<name>A0ABT2TZD7_9FIRM</name>
<dbReference type="Proteomes" id="UP001652409">
    <property type="component" value="Unassembled WGS sequence"/>
</dbReference>
<sequence length="102" mass="11277">MGGFSNVENNASIRGYIMRCLVKGYHFALPVKTLSNKMMSCGLIDTPDISDQLYYLEQNDLIKFSNKSNSLNALNNDAVVRLTANGIRFIENGGNPEMGIDL</sequence>
<dbReference type="EMBL" id="JAOQJL010000056">
    <property type="protein sequence ID" value="MCU6767186.1"/>
    <property type="molecule type" value="Genomic_DNA"/>
</dbReference>
<accession>A0ABT2TZD7</accession>
<evidence type="ECO:0000313" key="2">
    <source>
        <dbReference type="Proteomes" id="UP001652409"/>
    </source>
</evidence>
<protein>
    <submittedName>
        <fullName evidence="1">Uncharacterized protein</fullName>
    </submittedName>
</protein>
<dbReference type="RefSeq" id="WP_158422848.1">
    <property type="nucleotide sequence ID" value="NZ_JAOQJL010000056.1"/>
</dbReference>
<reference evidence="1 2" key="1">
    <citation type="journal article" date="2021" name="ISME Commun">
        <title>Automated analysis of genomic sequences facilitates high-throughput and comprehensive description of bacteria.</title>
        <authorList>
            <person name="Hitch T.C.A."/>
        </authorList>
    </citation>
    <scope>NUCLEOTIDE SEQUENCE [LARGE SCALE GENOMIC DNA]</scope>
    <source>
        <strain evidence="1 2">Sanger_23</strain>
    </source>
</reference>
<evidence type="ECO:0000313" key="1">
    <source>
        <dbReference type="EMBL" id="MCU6767186.1"/>
    </source>
</evidence>
<gene>
    <name evidence="1" type="ORF">OCV61_17615</name>
</gene>
<comment type="caution">
    <text evidence="1">The sequence shown here is derived from an EMBL/GenBank/DDBJ whole genome shotgun (WGS) entry which is preliminary data.</text>
</comment>
<keyword evidence="2" id="KW-1185">Reference proteome</keyword>
<proteinExistence type="predicted"/>